<evidence type="ECO:0000256" key="6">
    <source>
        <dbReference type="ARBA" id="ARBA00023067"/>
    </source>
</evidence>
<dbReference type="PANTHER" id="PTHR18937:SF172">
    <property type="entry name" value="STRUCTURAL MAINTENANCE OF CHROMOSOMES PROTEIN"/>
    <property type="match status" value="1"/>
</dbReference>
<protein>
    <submittedName>
        <fullName evidence="10">Structural maintenance of chromosomes protein 4</fullName>
    </submittedName>
</protein>
<accession>A0A9W8DJ98</accession>
<dbReference type="InterPro" id="IPR036277">
    <property type="entry name" value="SMC_hinge_sf"/>
</dbReference>
<name>A0A9W8DJ98_9FUNG</name>
<evidence type="ECO:0000256" key="4">
    <source>
        <dbReference type="ARBA" id="ARBA00022840"/>
    </source>
</evidence>
<dbReference type="GO" id="GO:0016887">
    <property type="term" value="F:ATP hydrolysis activity"/>
    <property type="evidence" value="ECO:0007669"/>
    <property type="project" value="InterPro"/>
</dbReference>
<keyword evidence="6" id="KW-0226">DNA condensation</keyword>
<keyword evidence="3" id="KW-0547">Nucleotide-binding</keyword>
<dbReference type="GO" id="GO:0005524">
    <property type="term" value="F:ATP binding"/>
    <property type="evidence" value="ECO:0007669"/>
    <property type="project" value="UniProtKB-KW"/>
</dbReference>
<evidence type="ECO:0000259" key="9">
    <source>
        <dbReference type="SMART" id="SM00968"/>
    </source>
</evidence>
<feature type="non-terminal residue" evidence="10">
    <location>
        <position position="1"/>
    </location>
</feature>
<dbReference type="AlphaFoldDB" id="A0A9W8DJ98"/>
<dbReference type="FunFam" id="3.40.50.300:FF:000585">
    <property type="entry name" value="Structural maintenance of chromosomes 4"/>
    <property type="match status" value="1"/>
</dbReference>
<dbReference type="PIRSF" id="PIRSF005719">
    <property type="entry name" value="SMC"/>
    <property type="match status" value="1"/>
</dbReference>
<reference evidence="10" key="1">
    <citation type="submission" date="2022-07" db="EMBL/GenBank/DDBJ databases">
        <title>Phylogenomic reconstructions and comparative analyses of Kickxellomycotina fungi.</title>
        <authorList>
            <person name="Reynolds N.K."/>
            <person name="Stajich J.E."/>
            <person name="Barry K."/>
            <person name="Grigoriev I.V."/>
            <person name="Crous P."/>
            <person name="Smith M.E."/>
        </authorList>
    </citation>
    <scope>NUCLEOTIDE SEQUENCE</scope>
    <source>
        <strain evidence="10">RSA 861</strain>
    </source>
</reference>
<dbReference type="Proteomes" id="UP001150569">
    <property type="component" value="Unassembled WGS sequence"/>
</dbReference>
<dbReference type="SUPFAM" id="SSF75553">
    <property type="entry name" value="Smc hinge domain"/>
    <property type="match status" value="1"/>
</dbReference>
<sequence length="1143" mass="129737">MLQDPQAPEMPVEAPLVPTETPAAEPALAPSDAQRLIITRMVLNNFKSYAGTQTIGPFHKSFSSVVGPNGSGKSNVIDSLLFVFGYRANKMRQGKLSELIHSSQAHQKLDSCSVEVHFCEIRDLSGPDAYETVPDSELVVSRVAFRNNSSKYYINGRTSTFTEVTTLLKSKGVDLDHKRFLILQGEVESISQMKPKAQSEHEEGLLEYLEDIIGTSKYKEPIDESGKQLDQFNDDRAERLNRVKIAERERNGLEGKKDEAESYLRDENELVQKLSCMLQRQIHDQTMRVAQSEVTFNQVNDQLQSELAKFAEFRSELQTLENGHQLAVREYEAARKAAAEITNELNRFEREDVQLQENREFLKRKVKKVETACQKDTLTLSELETTIKNSQSDMERGQQELAQMDAQQEKEEQVLVEIVEGLKGKTEVFSQQIEEHQNELAPWVEKINAEQSQLDIAESEFKLLEDKCQASEKQIILAQTGIEETEQQQVQKAAEIQANQKKIKELRRKHQELLQTVKDTETQETDFRSDVTKARQKLDEARTSLEKFQTRGKVLQGLLRMKETGRIEGIHNRLGSLGVIDDKYDVAISTCCPSLDNIVVDDVPSAQKCIEHLRKNSLGRAVFIVLTQLTAKPTPPPNTPEGVPRLFDLVQPKDARYAPAFYHALRDTLVAADLDQANRIAFGGSGGRRWRVVTLNGQLIETSGAMSGGGTRVHSGLMSSRFTADDVTPETVAVLERKCAKVEAEWKQFSALRSEMVVEAQMIEKELPGLETGNSKLTMEVEALQQQRQTLAERITALREDDQPDRADVDRMQALQTQIAGHRGRLSELCEKRETIKDEIKKLQDKILEIGGVQLRVQKAKVKSLKERIETCQDLIIKLDVAAKKAAKDHSKVEKAIERQQRELADTGVQIDKLGAEIERKTHAALEVKVRCDKATRLQEDKQQCRDELKAELDEKTAEYNQVRTSEVNLKHSAEEAERHHADNIKRLNYLQGERSRLSLQQVGDQGGEQALELPTLSPEELATIDVPRLKQETEQLRAKLERTKPNLSVLAEYHQRQKECQARTQDLDEITAHRDEAKRRYDDLRKNRLDEFMEGFNIISYKLKEMYQMITLGGNAELELVDSLDPFSEGIIFSVMPPKKSW</sequence>
<dbReference type="GO" id="GO:0000796">
    <property type="term" value="C:condensin complex"/>
    <property type="evidence" value="ECO:0007669"/>
    <property type="project" value="TreeGrafter"/>
</dbReference>
<dbReference type="GO" id="GO:0005634">
    <property type="term" value="C:nucleus"/>
    <property type="evidence" value="ECO:0007669"/>
    <property type="project" value="UniProtKB-SubCell"/>
</dbReference>
<dbReference type="Gene3D" id="3.30.70.1620">
    <property type="match status" value="1"/>
</dbReference>
<keyword evidence="4" id="KW-0067">ATP-binding</keyword>
<comment type="subcellular location">
    <subcellularLocation>
        <location evidence="1">Nucleus</location>
    </subcellularLocation>
</comment>
<keyword evidence="5 8" id="KW-0175">Coiled coil</keyword>
<dbReference type="InterPro" id="IPR010935">
    <property type="entry name" value="SMC_hinge"/>
</dbReference>
<keyword evidence="11" id="KW-1185">Reference proteome</keyword>
<evidence type="ECO:0000256" key="5">
    <source>
        <dbReference type="ARBA" id="ARBA00023054"/>
    </source>
</evidence>
<keyword evidence="7" id="KW-0539">Nucleus</keyword>
<evidence type="ECO:0000256" key="7">
    <source>
        <dbReference type="ARBA" id="ARBA00023242"/>
    </source>
</evidence>
<dbReference type="InterPro" id="IPR027417">
    <property type="entry name" value="P-loop_NTPase"/>
</dbReference>
<dbReference type="Pfam" id="PF06470">
    <property type="entry name" value="SMC_hinge"/>
    <property type="match status" value="1"/>
</dbReference>
<proteinExistence type="inferred from homology"/>
<feature type="coiled-coil region" evidence="8">
    <location>
        <begin position="331"/>
        <end position="551"/>
    </location>
</feature>
<gene>
    <name evidence="10" type="primary">SMC4_2</name>
    <name evidence="10" type="ORF">IWQ60_009826</name>
</gene>
<dbReference type="EMBL" id="JANBPT010000865">
    <property type="protein sequence ID" value="KAJ1912082.1"/>
    <property type="molecule type" value="Genomic_DNA"/>
</dbReference>
<dbReference type="Pfam" id="PF02463">
    <property type="entry name" value="SMC_N"/>
    <property type="match status" value="1"/>
</dbReference>
<feature type="coiled-coil region" evidence="8">
    <location>
        <begin position="774"/>
        <end position="801"/>
    </location>
</feature>
<evidence type="ECO:0000256" key="3">
    <source>
        <dbReference type="ARBA" id="ARBA00022741"/>
    </source>
</evidence>
<evidence type="ECO:0000256" key="8">
    <source>
        <dbReference type="SAM" id="Coils"/>
    </source>
</evidence>
<feature type="domain" description="SMC hinge" evidence="9">
    <location>
        <begin position="568"/>
        <end position="681"/>
    </location>
</feature>
<dbReference type="SMART" id="SM00968">
    <property type="entry name" value="SMC_hinge"/>
    <property type="match status" value="1"/>
</dbReference>
<organism evidence="10 11">
    <name type="scientific">Tieghemiomyces parasiticus</name>
    <dbReference type="NCBI Taxonomy" id="78921"/>
    <lineage>
        <taxon>Eukaryota</taxon>
        <taxon>Fungi</taxon>
        <taxon>Fungi incertae sedis</taxon>
        <taxon>Zoopagomycota</taxon>
        <taxon>Kickxellomycotina</taxon>
        <taxon>Dimargaritomycetes</taxon>
        <taxon>Dimargaritales</taxon>
        <taxon>Dimargaritaceae</taxon>
        <taxon>Tieghemiomyces</taxon>
    </lineage>
</organism>
<dbReference type="PANTHER" id="PTHR18937">
    <property type="entry name" value="STRUCTURAL MAINTENANCE OF CHROMOSOMES SMC FAMILY MEMBER"/>
    <property type="match status" value="1"/>
</dbReference>
<evidence type="ECO:0000313" key="11">
    <source>
        <dbReference type="Proteomes" id="UP001150569"/>
    </source>
</evidence>
<comment type="similarity">
    <text evidence="2">Belongs to the SMC family. SMC4 subfamily.</text>
</comment>
<dbReference type="GO" id="GO:0007076">
    <property type="term" value="P:mitotic chromosome condensation"/>
    <property type="evidence" value="ECO:0007669"/>
    <property type="project" value="TreeGrafter"/>
</dbReference>
<dbReference type="Gene3D" id="1.20.1060.20">
    <property type="match status" value="1"/>
</dbReference>
<dbReference type="SUPFAM" id="SSF52540">
    <property type="entry name" value="P-loop containing nucleoside triphosphate hydrolases"/>
    <property type="match status" value="2"/>
</dbReference>
<feature type="coiled-coil region" evidence="8">
    <location>
        <begin position="826"/>
        <end position="966"/>
    </location>
</feature>
<feature type="coiled-coil region" evidence="8">
    <location>
        <begin position="229"/>
        <end position="263"/>
    </location>
</feature>
<evidence type="ECO:0000256" key="1">
    <source>
        <dbReference type="ARBA" id="ARBA00004123"/>
    </source>
</evidence>
<comment type="caution">
    <text evidence="10">The sequence shown here is derived from an EMBL/GenBank/DDBJ whole genome shotgun (WGS) entry which is preliminary data.</text>
</comment>
<dbReference type="OrthoDB" id="5575062at2759"/>
<evidence type="ECO:0000313" key="10">
    <source>
        <dbReference type="EMBL" id="KAJ1912082.1"/>
    </source>
</evidence>
<dbReference type="InterPro" id="IPR003395">
    <property type="entry name" value="RecF/RecN/SMC_N"/>
</dbReference>
<dbReference type="InterPro" id="IPR024704">
    <property type="entry name" value="SMC"/>
</dbReference>
<evidence type="ECO:0000256" key="2">
    <source>
        <dbReference type="ARBA" id="ARBA00006005"/>
    </source>
</evidence>
<dbReference type="Gene3D" id="3.40.50.300">
    <property type="entry name" value="P-loop containing nucleotide triphosphate hydrolases"/>
    <property type="match status" value="2"/>
</dbReference>